<name>A0ACC2FIJ5_DALPE</name>
<organism evidence="1 2">
    <name type="scientific">Dallia pectoralis</name>
    <name type="common">Alaska blackfish</name>
    <dbReference type="NCBI Taxonomy" id="75939"/>
    <lineage>
        <taxon>Eukaryota</taxon>
        <taxon>Metazoa</taxon>
        <taxon>Chordata</taxon>
        <taxon>Craniata</taxon>
        <taxon>Vertebrata</taxon>
        <taxon>Euteleostomi</taxon>
        <taxon>Actinopterygii</taxon>
        <taxon>Neopterygii</taxon>
        <taxon>Teleostei</taxon>
        <taxon>Protacanthopterygii</taxon>
        <taxon>Esociformes</taxon>
        <taxon>Umbridae</taxon>
        <taxon>Dallia</taxon>
    </lineage>
</organism>
<protein>
    <submittedName>
        <fullName evidence="1">Uncharacterized protein</fullName>
    </submittedName>
</protein>
<accession>A0ACC2FIJ5</accession>
<sequence length="76" mass="8387">MLLHDVMKLSSAKNRMSYALGLPEVEEALTYSEPEPAPASSVFGPPRLEDVEEDWPLPPKPDRSPQSQSGSHFTAH</sequence>
<evidence type="ECO:0000313" key="1">
    <source>
        <dbReference type="EMBL" id="KAJ7991156.1"/>
    </source>
</evidence>
<evidence type="ECO:0000313" key="2">
    <source>
        <dbReference type="Proteomes" id="UP001157502"/>
    </source>
</evidence>
<proteinExistence type="predicted"/>
<dbReference type="Proteomes" id="UP001157502">
    <property type="component" value="Chromosome 27"/>
</dbReference>
<comment type="caution">
    <text evidence="1">The sequence shown here is derived from an EMBL/GenBank/DDBJ whole genome shotgun (WGS) entry which is preliminary data.</text>
</comment>
<gene>
    <name evidence="1" type="ORF">DPEC_G00294330</name>
</gene>
<reference evidence="1" key="1">
    <citation type="submission" date="2021-05" db="EMBL/GenBank/DDBJ databases">
        <authorList>
            <person name="Pan Q."/>
            <person name="Jouanno E."/>
            <person name="Zahm M."/>
            <person name="Klopp C."/>
            <person name="Cabau C."/>
            <person name="Louis A."/>
            <person name="Berthelot C."/>
            <person name="Parey E."/>
            <person name="Roest Crollius H."/>
            <person name="Montfort J."/>
            <person name="Robinson-Rechavi M."/>
            <person name="Bouchez O."/>
            <person name="Lampietro C."/>
            <person name="Lopez Roques C."/>
            <person name="Donnadieu C."/>
            <person name="Postlethwait J."/>
            <person name="Bobe J."/>
            <person name="Dillon D."/>
            <person name="Chandos A."/>
            <person name="von Hippel F."/>
            <person name="Guiguen Y."/>
        </authorList>
    </citation>
    <scope>NUCLEOTIDE SEQUENCE</scope>
    <source>
        <strain evidence="1">YG-Jan2019</strain>
    </source>
</reference>
<dbReference type="EMBL" id="CM055754">
    <property type="protein sequence ID" value="KAJ7991156.1"/>
    <property type="molecule type" value="Genomic_DNA"/>
</dbReference>
<keyword evidence="2" id="KW-1185">Reference proteome</keyword>